<feature type="transmembrane region" description="Helical" evidence="6">
    <location>
        <begin position="799"/>
        <end position="816"/>
    </location>
</feature>
<feature type="compositionally biased region" description="Polar residues" evidence="5">
    <location>
        <begin position="392"/>
        <end position="402"/>
    </location>
</feature>
<keyword evidence="3 6" id="KW-1133">Transmembrane helix</keyword>
<organism evidence="7 8">
    <name type="scientific">Symbiodinium microadriaticum</name>
    <name type="common">Dinoflagellate</name>
    <name type="synonym">Zooxanthella microadriatica</name>
    <dbReference type="NCBI Taxonomy" id="2951"/>
    <lineage>
        <taxon>Eukaryota</taxon>
        <taxon>Sar</taxon>
        <taxon>Alveolata</taxon>
        <taxon>Dinophyceae</taxon>
        <taxon>Suessiales</taxon>
        <taxon>Symbiodiniaceae</taxon>
        <taxon>Symbiodinium</taxon>
    </lineage>
</organism>
<dbReference type="GO" id="GO:0035348">
    <property type="term" value="P:acetyl-CoA transmembrane transport"/>
    <property type="evidence" value="ECO:0007669"/>
    <property type="project" value="InterPro"/>
</dbReference>
<evidence type="ECO:0000256" key="6">
    <source>
        <dbReference type="SAM" id="Phobius"/>
    </source>
</evidence>
<dbReference type="PANTHER" id="PTHR12778:SF9">
    <property type="entry name" value="ACETYL-COENZYME A TRANSPORTER 1"/>
    <property type="match status" value="1"/>
</dbReference>
<evidence type="ECO:0000256" key="5">
    <source>
        <dbReference type="SAM" id="MobiDB-lite"/>
    </source>
</evidence>
<comment type="subcellular location">
    <subcellularLocation>
        <location evidence="1">Membrane</location>
        <topology evidence="1">Multi-pass membrane protein</topology>
    </subcellularLocation>
</comment>
<dbReference type="GO" id="GO:0008521">
    <property type="term" value="F:acetyl-CoA transmembrane transporter activity"/>
    <property type="evidence" value="ECO:0007669"/>
    <property type="project" value="InterPro"/>
</dbReference>
<feature type="transmembrane region" description="Helical" evidence="6">
    <location>
        <begin position="611"/>
        <end position="631"/>
    </location>
</feature>
<evidence type="ECO:0000256" key="4">
    <source>
        <dbReference type="ARBA" id="ARBA00023136"/>
    </source>
</evidence>
<evidence type="ECO:0000313" key="7">
    <source>
        <dbReference type="EMBL" id="OLP91403.1"/>
    </source>
</evidence>
<comment type="caution">
    <text evidence="7">The sequence shown here is derived from an EMBL/GenBank/DDBJ whole genome shotgun (WGS) entry which is preliminary data.</text>
</comment>
<dbReference type="AlphaFoldDB" id="A0A1Q9D864"/>
<dbReference type="PANTHER" id="PTHR12778">
    <property type="entry name" value="SOLUTE CARRIER FAMILY 33 ACETYL-COA TRANSPORTER -RELATED"/>
    <property type="match status" value="1"/>
</dbReference>
<evidence type="ECO:0000256" key="3">
    <source>
        <dbReference type="ARBA" id="ARBA00022989"/>
    </source>
</evidence>
<reference evidence="7 8" key="1">
    <citation type="submission" date="2016-02" db="EMBL/GenBank/DDBJ databases">
        <title>Genome analysis of coral dinoflagellate symbionts highlights evolutionary adaptations to a symbiotic lifestyle.</title>
        <authorList>
            <person name="Aranda M."/>
            <person name="Li Y."/>
            <person name="Liew Y.J."/>
            <person name="Baumgarten S."/>
            <person name="Simakov O."/>
            <person name="Wilson M."/>
            <person name="Piel J."/>
            <person name="Ashoor H."/>
            <person name="Bougouffa S."/>
            <person name="Bajic V.B."/>
            <person name="Ryu T."/>
            <person name="Ravasi T."/>
            <person name="Bayer T."/>
            <person name="Micklem G."/>
            <person name="Kim H."/>
            <person name="Bhak J."/>
            <person name="Lajeunesse T.C."/>
            <person name="Voolstra C.R."/>
        </authorList>
    </citation>
    <scope>NUCLEOTIDE SEQUENCE [LARGE SCALE GENOMIC DNA]</scope>
    <source>
        <strain evidence="7 8">CCMP2467</strain>
    </source>
</reference>
<protein>
    <submittedName>
        <fullName evidence="7">Acetyl-coenzyme A transporter 1</fullName>
    </submittedName>
</protein>
<sequence length="1097" mass="120935">MSWYAGKPPDWEVCWDFANRHKQGSTWNGGPYSEAVEPSPESYHPWADPQPWFPPPQPQFWPDPTWEYMQHLQMQAAARSSAMPRPLQEDSVALPPSLEKRLQELKSNKAAKPAAPPPPDREFEGSLKSLSDRHGYGFIACQDVHRIYGRDTYVPKDLVPEDIKVLDRVIFKIGLSKKGHPQVTQIRRALFSAVLLETSGAIVTMAPASAGSLAHALRVLLPVSFEEMALPKPEPVDDFWVKETKGYDLSPYADELPLCEDLDPGMVGNGGSCWSTCQGQCPNDVLKPGLAFDFDEIRPGHPGCTSHFECVGNFDRVLCHAVRAMDEDALENFGTRAEIEDSIPDVGDVVPSMLPVFAWFPRLPTGRRRSGSDFLSALLEEPAPASGLRGRATTTEASQASMAQDKLVKEVHSSPAPVRAPTPCRSLSGLLRRSRDASGVDSQPSTRGHGNHQDPMQTQAEGGVRGSCPPRMSFRGVDDTRELESLAEDGEAGHDAKTHDQVSNLNGEYLNIFLLLVLYTLQGIPMGLSGVVPLILKEQHVSFAELGTFSLNSYPFSLKLLWAPVVDAVYSSRLGRRKTWLLPTQLAIGFVMIVVSQRLDHLLYAERPDVESLTVLFFLLYFLCATQDIAVDGWALTMLRKENVGYAATTNAMGQTLGYAMGFTGFMALEHFNLITLSEFISEIEVVTILVTILKSEGSMLSEDEPEGIATSYANMFKILRLRPVRVLLLLLLTMKFPFAVADSIAPLKLQEYGVKKEHMAYIASGMMPVYILLPAVVSRWTTNSMPWDLSLQAYPWRILLVPVTAIVVSATPPIADRIPWAFYAVVVAVSLFAQVASQCMFVSTMAFFARISDPAMGGTYMTMLNTMSNLGGMWPGTVTLKLIDFATCMSDRCVVKADGFYVMSGISFIYGIGWPGKRKRGSNTTAVRCKTEAVDARQVAQRTRAKRVKAELVSAADTQQIAELTREKSAKSEPVSVQTHARTAVVAIDEFREASSSRRPQRARLPVLRSWCNERVVYERLPGSSLPTVSACEFVQTASVKASTAKDQQGMSLDCVGTPFLKWPRSMELNGHGLSQYSQCELVLSGSNRSGIVQQE</sequence>
<feature type="compositionally biased region" description="Polar residues" evidence="5">
    <location>
        <begin position="440"/>
        <end position="460"/>
    </location>
</feature>
<dbReference type="EMBL" id="LSRX01000666">
    <property type="protein sequence ID" value="OLP91403.1"/>
    <property type="molecule type" value="Genomic_DNA"/>
</dbReference>
<feature type="transmembrane region" description="Helical" evidence="6">
    <location>
        <begin position="727"/>
        <end position="748"/>
    </location>
</feature>
<dbReference type="InterPro" id="IPR024371">
    <property type="entry name" value="AcetylCoA_trans_1-like"/>
</dbReference>
<feature type="transmembrane region" description="Helical" evidence="6">
    <location>
        <begin position="822"/>
        <end position="849"/>
    </location>
</feature>
<gene>
    <name evidence="7" type="primary">SLC33A1</name>
    <name evidence="7" type="ORF">AK812_SmicGene26882</name>
</gene>
<dbReference type="InterPro" id="IPR004752">
    <property type="entry name" value="AmpG_permease/AT-1"/>
</dbReference>
<feature type="region of interest" description="Disordered" evidence="5">
    <location>
        <begin position="384"/>
        <end position="475"/>
    </location>
</feature>
<dbReference type="Proteomes" id="UP000186817">
    <property type="component" value="Unassembled WGS sequence"/>
</dbReference>
<dbReference type="SUPFAM" id="SSF103473">
    <property type="entry name" value="MFS general substrate transporter"/>
    <property type="match status" value="1"/>
</dbReference>
<keyword evidence="4 6" id="KW-0472">Membrane</keyword>
<name>A0A1Q9D864_SYMMI</name>
<feature type="region of interest" description="Disordered" evidence="5">
    <location>
        <begin position="107"/>
        <end position="127"/>
    </location>
</feature>
<dbReference type="GO" id="GO:0016020">
    <property type="term" value="C:membrane"/>
    <property type="evidence" value="ECO:0007669"/>
    <property type="project" value="UniProtKB-SubCell"/>
</dbReference>
<evidence type="ECO:0000256" key="1">
    <source>
        <dbReference type="ARBA" id="ARBA00004141"/>
    </source>
</evidence>
<proteinExistence type="predicted"/>
<evidence type="ECO:0000256" key="2">
    <source>
        <dbReference type="ARBA" id="ARBA00022692"/>
    </source>
</evidence>
<dbReference type="InterPro" id="IPR036259">
    <property type="entry name" value="MFS_trans_sf"/>
</dbReference>
<feature type="transmembrane region" description="Helical" evidence="6">
    <location>
        <begin position="512"/>
        <end position="536"/>
    </location>
</feature>
<dbReference type="OrthoDB" id="6415790at2759"/>
<keyword evidence="8" id="KW-1185">Reference proteome</keyword>
<dbReference type="Pfam" id="PF13000">
    <property type="entry name" value="Acatn"/>
    <property type="match status" value="3"/>
</dbReference>
<dbReference type="Gene3D" id="1.20.1250.20">
    <property type="entry name" value="MFS general substrate transporter like domains"/>
    <property type="match status" value="1"/>
</dbReference>
<feature type="transmembrane region" description="Helical" evidence="6">
    <location>
        <begin position="580"/>
        <end position="599"/>
    </location>
</feature>
<feature type="transmembrane region" description="Helical" evidence="6">
    <location>
        <begin position="760"/>
        <end position="778"/>
    </location>
</feature>
<evidence type="ECO:0000313" key="8">
    <source>
        <dbReference type="Proteomes" id="UP000186817"/>
    </source>
</evidence>
<keyword evidence="2 6" id="KW-0812">Transmembrane</keyword>
<accession>A0A1Q9D864</accession>